<dbReference type="EMBL" id="KQ085889">
    <property type="protein sequence ID" value="KLO19038.1"/>
    <property type="molecule type" value="Genomic_DNA"/>
</dbReference>
<dbReference type="AlphaFoldDB" id="A0A0H2SBE5"/>
<organism evidence="1 2">
    <name type="scientific">Schizopora paradoxa</name>
    <dbReference type="NCBI Taxonomy" id="27342"/>
    <lineage>
        <taxon>Eukaryota</taxon>
        <taxon>Fungi</taxon>
        <taxon>Dikarya</taxon>
        <taxon>Basidiomycota</taxon>
        <taxon>Agaricomycotina</taxon>
        <taxon>Agaricomycetes</taxon>
        <taxon>Hymenochaetales</taxon>
        <taxon>Schizoporaceae</taxon>
        <taxon>Schizopora</taxon>
    </lineage>
</organism>
<evidence type="ECO:0000313" key="1">
    <source>
        <dbReference type="EMBL" id="KLO19038.1"/>
    </source>
</evidence>
<reference evidence="1 2" key="1">
    <citation type="submission" date="2015-04" db="EMBL/GenBank/DDBJ databases">
        <title>Complete genome sequence of Schizopora paradoxa KUC8140, a cosmopolitan wood degrader in East Asia.</title>
        <authorList>
            <consortium name="DOE Joint Genome Institute"/>
            <person name="Min B."/>
            <person name="Park H."/>
            <person name="Jang Y."/>
            <person name="Kim J.-J."/>
            <person name="Kim K.H."/>
            <person name="Pangilinan J."/>
            <person name="Lipzen A."/>
            <person name="Riley R."/>
            <person name="Grigoriev I.V."/>
            <person name="Spatafora J.W."/>
            <person name="Choi I.-G."/>
        </authorList>
    </citation>
    <scope>NUCLEOTIDE SEQUENCE [LARGE SCALE GENOMIC DNA]</scope>
    <source>
        <strain evidence="1 2">KUC8140</strain>
    </source>
</reference>
<dbReference type="InParanoid" id="A0A0H2SBE5"/>
<sequence length="197" mass="22509">MPLRRICTCSIQFQADSRCQGTFLRRFRCEAPTTFVSNDHRPPVPATTQDLRLKMRRLGPNSTLRRVLSNWAFSEAPSTQNSELEEGGEGCNAMTFLDHPHPRTLSGFPQRSLYCQQYIDGLNCCLPPCLRRIQIVHPSFSFSDVCPVLGVESRRYVLPDDREGRSVTSLLFNGLMRSTVLNGGFSRWFARYRSEEL</sequence>
<name>A0A0H2SBE5_9AGAM</name>
<protein>
    <submittedName>
        <fullName evidence="1">Uncharacterized protein</fullName>
    </submittedName>
</protein>
<dbReference type="Proteomes" id="UP000053477">
    <property type="component" value="Unassembled WGS sequence"/>
</dbReference>
<evidence type="ECO:0000313" key="2">
    <source>
        <dbReference type="Proteomes" id="UP000053477"/>
    </source>
</evidence>
<accession>A0A0H2SBE5</accession>
<proteinExistence type="predicted"/>
<gene>
    <name evidence="1" type="ORF">SCHPADRAFT_87458</name>
</gene>
<keyword evidence="2" id="KW-1185">Reference proteome</keyword>